<dbReference type="EMBL" id="AORC01000002">
    <property type="protein sequence ID" value="EYT51225.1"/>
    <property type="molecule type" value="Genomic_DNA"/>
</dbReference>
<keyword evidence="2" id="KW-0378">Hydrolase</keyword>
<evidence type="ECO:0000259" key="1">
    <source>
        <dbReference type="Pfam" id="PF00561"/>
    </source>
</evidence>
<dbReference type="PANTHER" id="PTHR43194">
    <property type="entry name" value="HYDROLASE ALPHA/BETA FOLD FAMILY"/>
    <property type="match status" value="1"/>
</dbReference>
<dbReference type="PANTHER" id="PTHR43194:SF2">
    <property type="entry name" value="PEROXISOMAL MEMBRANE PROTEIN LPX1"/>
    <property type="match status" value="1"/>
</dbReference>
<dbReference type="PRINTS" id="PR00111">
    <property type="entry name" value="ABHYDROLASE"/>
</dbReference>
<accession>A0A022KY13</accession>
<dbReference type="STRING" id="1249481.D641_0101880"/>
<dbReference type="InterPro" id="IPR000073">
    <property type="entry name" value="AB_hydrolase_1"/>
</dbReference>
<dbReference type="OrthoDB" id="9804723at2"/>
<dbReference type="SUPFAM" id="SSF53474">
    <property type="entry name" value="alpha/beta-Hydrolases"/>
    <property type="match status" value="1"/>
</dbReference>
<evidence type="ECO:0000313" key="3">
    <source>
        <dbReference type="Proteomes" id="UP000019754"/>
    </source>
</evidence>
<dbReference type="RefSeq" id="WP_017824674.1">
    <property type="nucleotide sequence ID" value="NZ_KB403091.1"/>
</dbReference>
<proteinExistence type="predicted"/>
<evidence type="ECO:0000313" key="2">
    <source>
        <dbReference type="EMBL" id="EYT51225.1"/>
    </source>
</evidence>
<feature type="domain" description="AB hydrolase-1" evidence="1">
    <location>
        <begin position="22"/>
        <end position="156"/>
    </location>
</feature>
<protein>
    <submittedName>
        <fullName evidence="2">Alpha/beta hydrolase</fullName>
    </submittedName>
</protein>
<sequence length="267" mass="28305">MPVISAPVDGIDLRYDVAGAGPAVVLLHGSVLSRAIWRGLGYLGPLAEHHTVIRVDLRGHGSSGTPHDAEAYTQERFVRDLLAVLDAEQLPRASLVGYSLGARIALTTAVQHPDRVDALVSLGGSASPQRGAGDEVFFPGVIDAVATGGMEQFCARQSLGPDVEERRARATRAAFLRAVHEAVSALLAATDATAGIDPELLAECEVPALWMAGTEDHPRFEESRQAAAVMPRPRFVPLEGRDHGGSLFPPGPVLEHVLPFLQEELAG</sequence>
<dbReference type="Proteomes" id="UP000019754">
    <property type="component" value="Unassembled WGS sequence"/>
</dbReference>
<dbReference type="InterPro" id="IPR050228">
    <property type="entry name" value="Carboxylesterase_BioH"/>
</dbReference>
<organism evidence="2 3">
    <name type="scientific">Brachybacterium muris UCD-AY4</name>
    <dbReference type="NCBI Taxonomy" id="1249481"/>
    <lineage>
        <taxon>Bacteria</taxon>
        <taxon>Bacillati</taxon>
        <taxon>Actinomycetota</taxon>
        <taxon>Actinomycetes</taxon>
        <taxon>Micrococcales</taxon>
        <taxon>Dermabacteraceae</taxon>
        <taxon>Brachybacterium</taxon>
    </lineage>
</organism>
<keyword evidence="3" id="KW-1185">Reference proteome</keyword>
<dbReference type="AlphaFoldDB" id="A0A022KY13"/>
<dbReference type="GO" id="GO:0016787">
    <property type="term" value="F:hydrolase activity"/>
    <property type="evidence" value="ECO:0007669"/>
    <property type="project" value="UniProtKB-KW"/>
</dbReference>
<dbReference type="HOGENOM" id="CLU_020336_50_5_11"/>
<comment type="caution">
    <text evidence="2">The sequence shown here is derived from an EMBL/GenBank/DDBJ whole genome shotgun (WGS) entry which is preliminary data.</text>
</comment>
<dbReference type="Pfam" id="PF00561">
    <property type="entry name" value="Abhydrolase_1"/>
    <property type="match status" value="1"/>
</dbReference>
<dbReference type="Gene3D" id="3.40.50.1820">
    <property type="entry name" value="alpha/beta hydrolase"/>
    <property type="match status" value="1"/>
</dbReference>
<gene>
    <name evidence="2" type="ORF">D641_0101880</name>
</gene>
<reference evidence="2 3" key="1">
    <citation type="journal article" date="2013" name="Genome Announc.">
        <title>Draft genome sequence of an Actinobacterium, Brachybacterium muris strain UCD-AY4.</title>
        <authorList>
            <person name="Lo J.R."/>
            <person name="Lang J.M."/>
            <person name="Darling A.E."/>
            <person name="Eisen J.A."/>
            <person name="Coil D.A."/>
        </authorList>
    </citation>
    <scope>NUCLEOTIDE SEQUENCE [LARGE SCALE GENOMIC DNA]</scope>
    <source>
        <strain evidence="2 3">UCD-AY4</strain>
    </source>
</reference>
<dbReference type="InterPro" id="IPR029058">
    <property type="entry name" value="AB_hydrolase_fold"/>
</dbReference>
<name>A0A022KY13_9MICO</name>